<feature type="non-terminal residue" evidence="2">
    <location>
        <position position="1"/>
    </location>
</feature>
<evidence type="ECO:0000256" key="1">
    <source>
        <dbReference type="SAM" id="Phobius"/>
    </source>
</evidence>
<dbReference type="AlphaFoldDB" id="A0AAJ4RZ68"/>
<accession>A0AAJ4RZ68</accession>
<evidence type="ECO:0000313" key="2">
    <source>
        <dbReference type="EMBL" id="RSU96546.1"/>
    </source>
</evidence>
<comment type="caution">
    <text evidence="2">The sequence shown here is derived from an EMBL/GenBank/DDBJ whole genome shotgun (WGS) entry which is preliminary data.</text>
</comment>
<dbReference type="EMBL" id="QQWO01000052">
    <property type="protein sequence ID" value="RSU96546.1"/>
    <property type="molecule type" value="Genomic_DNA"/>
</dbReference>
<name>A0AAJ4RZ68_9SPHN</name>
<organism evidence="2 3">
    <name type="scientific">Sphingomonas koreensis</name>
    <dbReference type="NCBI Taxonomy" id="93064"/>
    <lineage>
        <taxon>Bacteria</taxon>
        <taxon>Pseudomonadati</taxon>
        <taxon>Pseudomonadota</taxon>
        <taxon>Alphaproteobacteria</taxon>
        <taxon>Sphingomonadales</taxon>
        <taxon>Sphingomonadaceae</taxon>
        <taxon>Sphingomonas</taxon>
    </lineage>
</organism>
<sequence>GQAALWGIGAIAAFVGLPAWIVGAIAVALVAAGVLIWKNWDRIKGWFTQGAQFLMNLRGKFLQIGVQLMVGLINGIASRVAALKNMLLGLGKQAIGWFKGVLGIKSPSRVFMGLGGYMTEGLALGLSRGAEEPIARMRRLAGQVAAAMAVGAVGATPAAGASGAGGTGGRAPVIVQMSVSITITAGQGDSAE</sequence>
<proteinExistence type="predicted"/>
<keyword evidence="1" id="KW-0472">Membrane</keyword>
<feature type="non-terminal residue" evidence="2">
    <location>
        <position position="192"/>
    </location>
</feature>
<protein>
    <recommendedName>
        <fullName evidence="4">Phage tail tape measure protein</fullName>
    </recommendedName>
</protein>
<feature type="transmembrane region" description="Helical" evidence="1">
    <location>
        <begin position="6"/>
        <end position="37"/>
    </location>
</feature>
<keyword evidence="1" id="KW-0812">Transmembrane</keyword>
<gene>
    <name evidence="2" type="ORF">CA257_23320</name>
</gene>
<evidence type="ECO:0008006" key="4">
    <source>
        <dbReference type="Google" id="ProtNLM"/>
    </source>
</evidence>
<reference evidence="2 3" key="1">
    <citation type="submission" date="2018-07" db="EMBL/GenBank/DDBJ databases">
        <title>Genomic and Epidemiologic Investigation of an Indolent Hospital Outbreak.</title>
        <authorList>
            <person name="Johnson R.C."/>
            <person name="Deming C."/>
            <person name="Conlan S."/>
            <person name="Zellmer C.J."/>
            <person name="Michelin A.V."/>
            <person name="Lee-Lin S."/>
            <person name="Thomas P.J."/>
            <person name="Park M."/>
            <person name="Weingarten R.A."/>
            <person name="Less J."/>
            <person name="Dekker J.P."/>
            <person name="Frank K.M."/>
            <person name="Musser K.A."/>
            <person name="Mcquiston J.R."/>
            <person name="Henderson D.K."/>
            <person name="Lau A.F."/>
            <person name="Palmore T.N."/>
            <person name="Segre J.A."/>
        </authorList>
    </citation>
    <scope>NUCLEOTIDE SEQUENCE [LARGE SCALE GENOMIC DNA]</scope>
    <source>
        <strain evidence="2 3">SK-NIH.Env10_0317</strain>
    </source>
</reference>
<dbReference type="Proteomes" id="UP000286681">
    <property type="component" value="Unassembled WGS sequence"/>
</dbReference>
<keyword evidence="1" id="KW-1133">Transmembrane helix</keyword>
<evidence type="ECO:0000313" key="3">
    <source>
        <dbReference type="Proteomes" id="UP000286681"/>
    </source>
</evidence>